<name>A0A7J6V3N8_THATH</name>
<feature type="domain" description="DUF4283" evidence="2">
    <location>
        <begin position="84"/>
        <end position="164"/>
    </location>
</feature>
<dbReference type="AlphaFoldDB" id="A0A7J6V3N8"/>
<dbReference type="PANTHER" id="PTHR31286:SF60">
    <property type="entry name" value="PROTEIN, PUTATIVE-RELATED"/>
    <property type="match status" value="1"/>
</dbReference>
<dbReference type="InterPro" id="IPR040256">
    <property type="entry name" value="At4g02000-like"/>
</dbReference>
<feature type="region of interest" description="Disordered" evidence="1">
    <location>
        <begin position="453"/>
        <end position="472"/>
    </location>
</feature>
<proteinExistence type="predicted"/>
<dbReference type="OrthoDB" id="1750937at2759"/>
<dbReference type="Pfam" id="PF14111">
    <property type="entry name" value="DUF4283"/>
    <property type="match status" value="1"/>
</dbReference>
<feature type="compositionally biased region" description="Polar residues" evidence="1">
    <location>
        <begin position="328"/>
        <end position="341"/>
    </location>
</feature>
<comment type="caution">
    <text evidence="3">The sequence shown here is derived from an EMBL/GenBank/DDBJ whole genome shotgun (WGS) entry which is preliminary data.</text>
</comment>
<feature type="compositionally biased region" description="Polar residues" evidence="1">
    <location>
        <begin position="310"/>
        <end position="321"/>
    </location>
</feature>
<protein>
    <submittedName>
        <fullName evidence="3">Zinc knuckle cx2cx4hx4c</fullName>
    </submittedName>
</protein>
<evidence type="ECO:0000313" key="4">
    <source>
        <dbReference type="Proteomes" id="UP000554482"/>
    </source>
</evidence>
<feature type="region of interest" description="Disordered" evidence="1">
    <location>
        <begin position="1"/>
        <end position="34"/>
    </location>
</feature>
<keyword evidence="4" id="KW-1185">Reference proteome</keyword>
<gene>
    <name evidence="3" type="ORF">FRX31_031361</name>
</gene>
<dbReference type="InterPro" id="IPR025558">
    <property type="entry name" value="DUF4283"/>
</dbReference>
<dbReference type="PANTHER" id="PTHR31286">
    <property type="entry name" value="GLYCINE-RICH CELL WALL STRUCTURAL PROTEIN 1.8-LIKE"/>
    <property type="match status" value="1"/>
</dbReference>
<evidence type="ECO:0000259" key="2">
    <source>
        <dbReference type="Pfam" id="PF14111"/>
    </source>
</evidence>
<sequence>MDLSEFEGNWNLSTDQGKKSVVVQSEQGKKQVAQENQGLSFAEKVRGEQPKHVEVGDLPNPVMRGNIPSIRLPKQAVERGRHYCKHCLVGRLEFSKITLAQVKTTAQKLWGPEGVWKIIPLGKGFFMVRFTAEEELMRIWTGGPWKFVDQVLRLSKWTPDFDPEIQRSTKALAWVRFPKLSQQYWDYECIMSIAKAVGCPIGVDKFTAERELGYYANVLIDLDLSKSLPNQILVEVEDGVEFLQEVEYPTLPKFCSHCQAIGHSRFECRGLQKATTKEDSPNIRNTYMEPWRMKKNKQVAHQERDAAVLKTQQQISQQANKNGAGKSGTETTNNSSTQLRRQTSIEGQELVVAEPLLVKDLQAQKSVIQQDEIQRNVSPIQVRNSENSLTLNNSFTALEGELDLDPETPDQEQLISEAEKVIGKWGDVEDDVEVQWEPVGMTAVEPMIEIQFSARARPRTGEGTGSIPNHST</sequence>
<evidence type="ECO:0000256" key="1">
    <source>
        <dbReference type="SAM" id="MobiDB-lite"/>
    </source>
</evidence>
<dbReference type="EMBL" id="JABWDY010039266">
    <property type="protein sequence ID" value="KAF5179052.1"/>
    <property type="molecule type" value="Genomic_DNA"/>
</dbReference>
<organism evidence="3 4">
    <name type="scientific">Thalictrum thalictroides</name>
    <name type="common">Rue-anemone</name>
    <name type="synonym">Anemone thalictroides</name>
    <dbReference type="NCBI Taxonomy" id="46969"/>
    <lineage>
        <taxon>Eukaryota</taxon>
        <taxon>Viridiplantae</taxon>
        <taxon>Streptophyta</taxon>
        <taxon>Embryophyta</taxon>
        <taxon>Tracheophyta</taxon>
        <taxon>Spermatophyta</taxon>
        <taxon>Magnoliopsida</taxon>
        <taxon>Ranunculales</taxon>
        <taxon>Ranunculaceae</taxon>
        <taxon>Thalictroideae</taxon>
        <taxon>Thalictrum</taxon>
    </lineage>
</organism>
<feature type="region of interest" description="Disordered" evidence="1">
    <location>
        <begin position="302"/>
        <end position="341"/>
    </location>
</feature>
<dbReference type="Proteomes" id="UP000554482">
    <property type="component" value="Unassembled WGS sequence"/>
</dbReference>
<reference evidence="3 4" key="1">
    <citation type="submission" date="2020-06" db="EMBL/GenBank/DDBJ databases">
        <title>Transcriptomic and genomic resources for Thalictrum thalictroides and T. hernandezii: Facilitating candidate gene discovery in an emerging model plant lineage.</title>
        <authorList>
            <person name="Arias T."/>
            <person name="Riano-Pachon D.M."/>
            <person name="Di Stilio V.S."/>
        </authorList>
    </citation>
    <scope>NUCLEOTIDE SEQUENCE [LARGE SCALE GENOMIC DNA]</scope>
    <source>
        <strain evidence="4">cv. WT478/WT964</strain>
        <tissue evidence="3">Leaves</tissue>
    </source>
</reference>
<accession>A0A7J6V3N8</accession>
<evidence type="ECO:0000313" key="3">
    <source>
        <dbReference type="EMBL" id="KAF5179052.1"/>
    </source>
</evidence>